<dbReference type="InterPro" id="IPR050569">
    <property type="entry name" value="TAAR"/>
</dbReference>
<feature type="transmembrane region" description="Helical" evidence="10">
    <location>
        <begin position="250"/>
        <end position="273"/>
    </location>
</feature>
<dbReference type="KEGG" id="aten:116301738"/>
<keyword evidence="2" id="KW-1003">Cell membrane</keyword>
<keyword evidence="12" id="KW-1185">Reference proteome</keyword>
<evidence type="ECO:0000256" key="7">
    <source>
        <dbReference type="ARBA" id="ARBA00023170"/>
    </source>
</evidence>
<dbReference type="SUPFAM" id="SSF81321">
    <property type="entry name" value="Family A G protein-coupled receptor-like"/>
    <property type="match status" value="1"/>
</dbReference>
<feature type="transmembrane region" description="Helical" evidence="10">
    <location>
        <begin position="78"/>
        <end position="97"/>
    </location>
</feature>
<dbReference type="Pfam" id="PF00001">
    <property type="entry name" value="7tm_1"/>
    <property type="match status" value="1"/>
</dbReference>
<dbReference type="PANTHER" id="PTHR24249">
    <property type="entry name" value="HISTAMINE RECEPTOR-RELATED G-PROTEIN COUPLED RECEPTOR"/>
    <property type="match status" value="1"/>
</dbReference>
<evidence type="ECO:0000256" key="3">
    <source>
        <dbReference type="ARBA" id="ARBA00022692"/>
    </source>
</evidence>
<dbReference type="Proteomes" id="UP000515163">
    <property type="component" value="Unplaced"/>
</dbReference>
<evidence type="ECO:0000256" key="8">
    <source>
        <dbReference type="ARBA" id="ARBA00023224"/>
    </source>
</evidence>
<dbReference type="CDD" id="cd00637">
    <property type="entry name" value="7tm_classA_rhodopsin-like"/>
    <property type="match status" value="1"/>
</dbReference>
<dbReference type="OrthoDB" id="5975390at2759"/>
<comment type="subcellular location">
    <subcellularLocation>
        <location evidence="1">Cell membrane</location>
        <topology evidence="1">Multi-pass membrane protein</topology>
    </subcellularLocation>
</comment>
<accession>A0A6P8IJT6</accession>
<keyword evidence="8 9" id="KW-0807">Transducer</keyword>
<dbReference type="RefSeq" id="XP_031566708.1">
    <property type="nucleotide sequence ID" value="XM_031710848.1"/>
</dbReference>
<dbReference type="GO" id="GO:0005886">
    <property type="term" value="C:plasma membrane"/>
    <property type="evidence" value="ECO:0007669"/>
    <property type="project" value="UniProtKB-SubCell"/>
</dbReference>
<dbReference type="FunCoup" id="A0A6P8IJT6">
    <property type="interactions" value="479"/>
</dbReference>
<keyword evidence="6 10" id="KW-0472">Membrane</keyword>
<dbReference type="Gene3D" id="1.20.1070.10">
    <property type="entry name" value="Rhodopsin 7-helix transmembrane proteins"/>
    <property type="match status" value="1"/>
</dbReference>
<keyword evidence="7 9" id="KW-0675">Receptor</keyword>
<evidence type="ECO:0000256" key="4">
    <source>
        <dbReference type="ARBA" id="ARBA00022989"/>
    </source>
</evidence>
<dbReference type="GeneID" id="116301738"/>
<protein>
    <submittedName>
        <fullName evidence="13">Histamine H2 receptor-like</fullName>
    </submittedName>
</protein>
<dbReference type="PROSITE" id="PS00237">
    <property type="entry name" value="G_PROTEIN_RECEP_F1_1"/>
    <property type="match status" value="1"/>
</dbReference>
<evidence type="ECO:0000256" key="9">
    <source>
        <dbReference type="RuleBase" id="RU000688"/>
    </source>
</evidence>
<dbReference type="PRINTS" id="PR00237">
    <property type="entry name" value="GPCRRHODOPSN"/>
</dbReference>
<dbReference type="GO" id="GO:0004930">
    <property type="term" value="F:G protein-coupled receptor activity"/>
    <property type="evidence" value="ECO:0007669"/>
    <property type="project" value="UniProtKB-KW"/>
</dbReference>
<reference evidence="13" key="1">
    <citation type="submission" date="2025-08" db="UniProtKB">
        <authorList>
            <consortium name="RefSeq"/>
        </authorList>
    </citation>
    <scope>IDENTIFICATION</scope>
    <source>
        <tissue evidence="13">Tentacle</tissue>
    </source>
</reference>
<keyword evidence="5 9" id="KW-0297">G-protein coupled receptor</keyword>
<feature type="transmembrane region" description="Helical" evidence="10">
    <location>
        <begin position="186"/>
        <end position="208"/>
    </location>
</feature>
<dbReference type="SMART" id="SM01381">
    <property type="entry name" value="7TM_GPCR_Srsx"/>
    <property type="match status" value="1"/>
</dbReference>
<name>A0A6P8IJT6_ACTTE</name>
<evidence type="ECO:0000256" key="5">
    <source>
        <dbReference type="ARBA" id="ARBA00023040"/>
    </source>
</evidence>
<comment type="similarity">
    <text evidence="9">Belongs to the G-protein coupled receptor 1 family.</text>
</comment>
<dbReference type="InterPro" id="IPR017452">
    <property type="entry name" value="GPCR_Rhodpsn_7TM"/>
</dbReference>
<feature type="transmembrane region" description="Helical" evidence="10">
    <location>
        <begin position="159"/>
        <end position="180"/>
    </location>
</feature>
<evidence type="ECO:0000259" key="11">
    <source>
        <dbReference type="PROSITE" id="PS50262"/>
    </source>
</evidence>
<dbReference type="InterPro" id="IPR000276">
    <property type="entry name" value="GPCR_Rhodpsn"/>
</dbReference>
<evidence type="ECO:0000256" key="2">
    <source>
        <dbReference type="ARBA" id="ARBA00022475"/>
    </source>
</evidence>
<dbReference type="InParanoid" id="A0A6P8IJT6"/>
<feature type="domain" description="G-protein coupled receptors family 1 profile" evidence="11">
    <location>
        <begin position="57"/>
        <end position="305"/>
    </location>
</feature>
<evidence type="ECO:0000313" key="12">
    <source>
        <dbReference type="Proteomes" id="UP000515163"/>
    </source>
</evidence>
<dbReference type="PROSITE" id="PS50262">
    <property type="entry name" value="G_PROTEIN_RECEP_F1_2"/>
    <property type="match status" value="1"/>
</dbReference>
<evidence type="ECO:0000256" key="10">
    <source>
        <dbReference type="SAM" id="Phobius"/>
    </source>
</evidence>
<gene>
    <name evidence="13" type="primary">LOC116301738</name>
</gene>
<feature type="transmembrane region" description="Helical" evidence="10">
    <location>
        <begin position="45"/>
        <end position="66"/>
    </location>
</feature>
<evidence type="ECO:0000256" key="6">
    <source>
        <dbReference type="ARBA" id="ARBA00023136"/>
    </source>
</evidence>
<dbReference type="AlphaFoldDB" id="A0A6P8IJT6"/>
<keyword evidence="3 9" id="KW-0812">Transmembrane</keyword>
<evidence type="ECO:0000256" key="1">
    <source>
        <dbReference type="ARBA" id="ARBA00004651"/>
    </source>
</evidence>
<proteinExistence type="inferred from homology"/>
<dbReference type="PANTHER" id="PTHR24249:SF372">
    <property type="entry name" value="G-PROTEIN COUPLED RECEPTORS FAMILY 1 PROFILE DOMAIN-CONTAINING PROTEIN"/>
    <property type="match status" value="1"/>
</dbReference>
<sequence>MDSIMNSSFVARNESRICDYLPFTVNMVSYVATRGTLSTTVLSCVFNGLTLPFTLIANILVFVAVLRKLELRTVHNTSILFLAATDLLVASIAQPAFVVYQGSKLQESSFSCEALAVYTSTVFICTGLSILTLIFITLERYFAIFYPFKYQHLVTTERTVFLIVVVWILWVIFISLVRFTPGTTTSTLSIIASILILTSILITVFVYYKVQKLVIRNRRTISASTSGVSETSGEDSRRRRSIPETKTSRTAAWLTGSLVLCLLPTLITSSVFQAKVTNNVTLYHVIYPLTDTAILLNSTLNPFIYVFRSESIRRSIREIFRRSA</sequence>
<organism evidence="12 13">
    <name type="scientific">Actinia tenebrosa</name>
    <name type="common">Australian red waratah sea anemone</name>
    <dbReference type="NCBI Taxonomy" id="6105"/>
    <lineage>
        <taxon>Eukaryota</taxon>
        <taxon>Metazoa</taxon>
        <taxon>Cnidaria</taxon>
        <taxon>Anthozoa</taxon>
        <taxon>Hexacorallia</taxon>
        <taxon>Actiniaria</taxon>
        <taxon>Actiniidae</taxon>
        <taxon>Actinia</taxon>
    </lineage>
</organism>
<keyword evidence="4 10" id="KW-1133">Transmembrane helix</keyword>
<feature type="transmembrane region" description="Helical" evidence="10">
    <location>
        <begin position="117"/>
        <end position="138"/>
    </location>
</feature>
<evidence type="ECO:0000313" key="13">
    <source>
        <dbReference type="RefSeq" id="XP_031566708.1"/>
    </source>
</evidence>
<feature type="transmembrane region" description="Helical" evidence="10">
    <location>
        <begin position="285"/>
        <end position="307"/>
    </location>
</feature>